<dbReference type="PANTHER" id="PTHR10744:SF1">
    <property type="entry name" value="SMALL RIBOSOMAL SUBUNIT PROTEIN US17M"/>
    <property type="match status" value="1"/>
</dbReference>
<dbReference type="RefSeq" id="WP_004870741.1">
    <property type="nucleotide sequence ID" value="NZ_CP005986.1"/>
</dbReference>
<dbReference type="HOGENOM" id="CLU_073626_1_1_6"/>
<proteinExistence type="inferred from homology"/>
<dbReference type="PANTHER" id="PTHR10744">
    <property type="entry name" value="40S RIBOSOMAL PROTEIN S11 FAMILY MEMBER"/>
    <property type="match status" value="1"/>
</dbReference>
<dbReference type="InterPro" id="IPR012340">
    <property type="entry name" value="NA-bd_OB-fold"/>
</dbReference>
<keyword evidence="2 6" id="KW-0699">rRNA-binding</keyword>
<dbReference type="Pfam" id="PF00366">
    <property type="entry name" value="Ribosomal_S17"/>
    <property type="match status" value="1"/>
</dbReference>
<evidence type="ECO:0000256" key="4">
    <source>
        <dbReference type="ARBA" id="ARBA00022980"/>
    </source>
</evidence>
<dbReference type="CDD" id="cd00364">
    <property type="entry name" value="Ribosomal_uS17"/>
    <property type="match status" value="1"/>
</dbReference>
<dbReference type="Proteomes" id="UP000005522">
    <property type="component" value="Chromosome"/>
</dbReference>
<dbReference type="GO" id="GO:0006412">
    <property type="term" value="P:translation"/>
    <property type="evidence" value="ECO:0007669"/>
    <property type="project" value="UniProtKB-UniRule"/>
</dbReference>
<dbReference type="eggNOG" id="COG0186">
    <property type="taxonomic scope" value="Bacteria"/>
</dbReference>
<evidence type="ECO:0000256" key="5">
    <source>
        <dbReference type="ARBA" id="ARBA00023274"/>
    </source>
</evidence>
<name>A0A059ZX63_ACICK</name>
<comment type="subunit">
    <text evidence="6">Part of the 30S ribosomal subunit.</text>
</comment>
<dbReference type="NCBIfam" id="TIGR03635">
    <property type="entry name" value="uS17_bact"/>
    <property type="match status" value="1"/>
</dbReference>
<keyword evidence="5 6" id="KW-0687">Ribonucleoprotein</keyword>
<evidence type="ECO:0000256" key="3">
    <source>
        <dbReference type="ARBA" id="ARBA00022884"/>
    </source>
</evidence>
<dbReference type="Gene3D" id="2.40.50.140">
    <property type="entry name" value="Nucleic acid-binding proteins"/>
    <property type="match status" value="1"/>
</dbReference>
<keyword evidence="3 6" id="KW-0694">RNA-binding</keyword>
<organism evidence="8 9">
    <name type="scientific">Acidithiobacillus caldus (strain ATCC 51756 / DSM 8584 / KU)</name>
    <dbReference type="NCBI Taxonomy" id="637389"/>
    <lineage>
        <taxon>Bacteria</taxon>
        <taxon>Pseudomonadati</taxon>
        <taxon>Pseudomonadota</taxon>
        <taxon>Acidithiobacillia</taxon>
        <taxon>Acidithiobacillales</taxon>
        <taxon>Acidithiobacillaceae</taxon>
        <taxon>Acidithiobacillus</taxon>
    </lineage>
</organism>
<dbReference type="AlphaFoldDB" id="A0A059ZX63"/>
<dbReference type="HAMAP" id="MF_01345_B">
    <property type="entry name" value="Ribosomal_uS17_B"/>
    <property type="match status" value="1"/>
</dbReference>
<evidence type="ECO:0000256" key="7">
    <source>
        <dbReference type="RuleBase" id="RU003872"/>
    </source>
</evidence>
<dbReference type="EMBL" id="CP005986">
    <property type="protein sequence ID" value="AIA54507.1"/>
    <property type="molecule type" value="Genomic_DNA"/>
</dbReference>
<comment type="function">
    <text evidence="6">One of the primary rRNA binding proteins, it binds specifically to the 5'-end of 16S ribosomal RNA.</text>
</comment>
<gene>
    <name evidence="6" type="primary">rpsQ</name>
    <name evidence="8" type="ORF">Acaty_c0627</name>
</gene>
<dbReference type="NCBIfam" id="NF004123">
    <property type="entry name" value="PRK05610.1"/>
    <property type="match status" value="1"/>
</dbReference>
<comment type="similarity">
    <text evidence="1 6 7">Belongs to the universal ribosomal protein uS17 family.</text>
</comment>
<reference evidence="8 9" key="1">
    <citation type="journal article" date="2009" name="J. Bacteriol.">
        <title>Draft genome sequence of the extremely acidophilic bacterium Acidithiobacillus caldus ATCC 51756 reveals metabolic versatility in the genus Acidithiobacillus.</title>
        <authorList>
            <person name="Valdes J."/>
            <person name="Quatrini R."/>
            <person name="Hallberg K."/>
            <person name="Dopson M."/>
            <person name="Valenzuela P.D."/>
            <person name="Holmes D.S."/>
        </authorList>
    </citation>
    <scope>NUCLEOTIDE SEQUENCE [LARGE SCALE GENOMIC DNA]</scope>
    <source>
        <strain evidence="9">ATCC 51756 / DSM 8584 / KU</strain>
    </source>
</reference>
<dbReference type="PROSITE" id="PS00056">
    <property type="entry name" value="RIBOSOMAL_S17"/>
    <property type="match status" value="1"/>
</dbReference>
<dbReference type="KEGG" id="acz:Acaty_c0627"/>
<keyword evidence="4 6" id="KW-0689">Ribosomal protein</keyword>
<dbReference type="InterPro" id="IPR000266">
    <property type="entry name" value="Ribosomal_uS17"/>
</dbReference>
<dbReference type="GeneID" id="92930642"/>
<dbReference type="InterPro" id="IPR019979">
    <property type="entry name" value="Ribosomal_uS17_CS"/>
</dbReference>
<evidence type="ECO:0000256" key="1">
    <source>
        <dbReference type="ARBA" id="ARBA00010254"/>
    </source>
</evidence>
<protein>
    <recommendedName>
        <fullName evidence="6">Small ribosomal subunit protein uS17</fullName>
    </recommendedName>
</protein>
<evidence type="ECO:0000256" key="2">
    <source>
        <dbReference type="ARBA" id="ARBA00022730"/>
    </source>
</evidence>
<dbReference type="SUPFAM" id="SSF50249">
    <property type="entry name" value="Nucleic acid-binding proteins"/>
    <property type="match status" value="1"/>
</dbReference>
<dbReference type="GO" id="GO:0019843">
    <property type="term" value="F:rRNA binding"/>
    <property type="evidence" value="ECO:0007669"/>
    <property type="project" value="UniProtKB-UniRule"/>
</dbReference>
<sequence length="91" mass="10608">MSEEKKPRSLVGKVVSNRMDKTIVVTVERRVQHPLYKKYIRRSKKFHAHDAENTCRIGDTVRIEECRPLSKTKTWRLVTVISEAIEEGVQS</sequence>
<evidence type="ECO:0000256" key="6">
    <source>
        <dbReference type="HAMAP-Rule" id="MF_01345"/>
    </source>
</evidence>
<evidence type="ECO:0000313" key="8">
    <source>
        <dbReference type="EMBL" id="AIA54507.1"/>
    </source>
</evidence>
<dbReference type="GO" id="GO:0003735">
    <property type="term" value="F:structural constituent of ribosome"/>
    <property type="evidence" value="ECO:0007669"/>
    <property type="project" value="UniProtKB-UniRule"/>
</dbReference>
<dbReference type="GO" id="GO:0022627">
    <property type="term" value="C:cytosolic small ribosomal subunit"/>
    <property type="evidence" value="ECO:0007669"/>
    <property type="project" value="UniProtKB-UniRule"/>
</dbReference>
<accession>A0A059ZX63</accession>
<evidence type="ECO:0000313" key="9">
    <source>
        <dbReference type="Proteomes" id="UP000005522"/>
    </source>
</evidence>
<dbReference type="PRINTS" id="PR00973">
    <property type="entry name" value="RIBOSOMALS17"/>
</dbReference>
<dbReference type="InterPro" id="IPR019984">
    <property type="entry name" value="Ribosomal_uS17_bact/chlr"/>
</dbReference>